<sequence>MRYSKNILFLIFFSVLVMQCSKKYENQAPSVVTLIFPSENLLCIDNTVDFNWSDAIDPESNEIEYKITVATDRGLTNIVESRTVIASQITFNLEKATAYYWKVDALDIDNNLGTSSETYAFYTQGTVTENYAPFSPKVITPENNTIVNAGTIFLRWIAEDINTTDVLTYELYFGENDNLMLIENDLNSQNYEITAETGKTYSWQVNVKDQNGAKSIGQVWTFSVN</sequence>
<dbReference type="SUPFAM" id="SSF49265">
    <property type="entry name" value="Fibronectin type III"/>
    <property type="match status" value="1"/>
</dbReference>
<reference evidence="2" key="1">
    <citation type="submission" date="2016-02" db="EMBL/GenBank/DDBJ databases">
        <authorList>
            <person name="Shin S.-K."/>
            <person name="Yi H."/>
            <person name="Kim E."/>
        </authorList>
    </citation>
    <scope>NUCLEOTIDE SEQUENCE [LARGE SCALE GENOMIC DNA]</scope>
    <source>
        <strain evidence="2">LPB0003</strain>
    </source>
</reference>
<name>A0A1B8TR65_9FLAO</name>
<gene>
    <name evidence="1" type="ORF">LPB3_14990</name>
</gene>
<dbReference type="OrthoDB" id="789771at2"/>
<dbReference type="EMBL" id="LSFM01000025">
    <property type="protein sequence ID" value="OBY62082.1"/>
    <property type="molecule type" value="Genomic_DNA"/>
</dbReference>
<dbReference type="InterPro" id="IPR013783">
    <property type="entry name" value="Ig-like_fold"/>
</dbReference>
<dbReference type="AlphaFoldDB" id="A0A1B8TR65"/>
<organism evidence="1 2">
    <name type="scientific">Polaribacter vadi</name>
    <dbReference type="NCBI Taxonomy" id="1774273"/>
    <lineage>
        <taxon>Bacteria</taxon>
        <taxon>Pseudomonadati</taxon>
        <taxon>Bacteroidota</taxon>
        <taxon>Flavobacteriia</taxon>
        <taxon>Flavobacteriales</taxon>
        <taxon>Flavobacteriaceae</taxon>
    </lineage>
</organism>
<proteinExistence type="predicted"/>
<protein>
    <recommendedName>
        <fullName evidence="3">Fibronectin type-III domain-containing protein</fullName>
    </recommendedName>
</protein>
<dbReference type="STRING" id="1774273.LPB03_14315"/>
<comment type="caution">
    <text evidence="1">The sequence shown here is derived from an EMBL/GenBank/DDBJ whole genome shotgun (WGS) entry which is preliminary data.</text>
</comment>
<evidence type="ECO:0008006" key="3">
    <source>
        <dbReference type="Google" id="ProtNLM"/>
    </source>
</evidence>
<accession>A0A1B8TR65</accession>
<dbReference type="Proteomes" id="UP000092584">
    <property type="component" value="Unassembled WGS sequence"/>
</dbReference>
<dbReference type="KEGG" id="pob:LPB03_14315"/>
<evidence type="ECO:0000313" key="2">
    <source>
        <dbReference type="Proteomes" id="UP000092584"/>
    </source>
</evidence>
<evidence type="ECO:0000313" key="1">
    <source>
        <dbReference type="EMBL" id="OBY62082.1"/>
    </source>
</evidence>
<dbReference type="InterPro" id="IPR036116">
    <property type="entry name" value="FN3_sf"/>
</dbReference>
<dbReference type="Gene3D" id="2.60.40.10">
    <property type="entry name" value="Immunoglobulins"/>
    <property type="match status" value="2"/>
</dbReference>
<keyword evidence="2" id="KW-1185">Reference proteome</keyword>